<keyword evidence="4" id="KW-1185">Reference proteome</keyword>
<keyword evidence="3" id="KW-0489">Methyltransferase</keyword>
<dbReference type="Pfam" id="PF06962">
    <property type="entry name" value="rRNA_methylase"/>
    <property type="match status" value="1"/>
</dbReference>
<sequence length="574" mass="63308">MQRAVDDIIVGQGLAGTTLAWALRGRGRRVVVIDPEEAVTSSRIAAGLITPVTGQRLVPTWRQQEFWPVACDFYRRVEAETKTKFFERRSMVRLFVSESERQRYCDRADAELAGLVRDPEQPLNADCFDASLGAFEMPDGGRLDVATYLDASRAWLRANNAMVSGRIDPLRDVNLKDDGVVLPGFGLRAERLVFCEGAAGRGNPWFDSVRFRPAKGEILTLQIPGLEEDRVIHRGIWLVRVADDRYMAGSTYEWEQLDCEPTPAGREEICERLRAFLRLPFEVVGHMAAVRPALADFRPVLGPHPEHPQLVCFNGLGAKGSLQAPFFARQLAALLAGEGAIDDEVNVLRMFPERANGLKPPTAMSSGREPRRQLTRQAHDIVREVLAVGDVAVDATAGNGHDTRLLAQLVGDGGKVFAFDVQEEALVRTEKRLREAGLTHVMLLQRDHAELAAAIPVELHGRIAAVMFNLGYLPGGDHSVVTRTDATLQALEAALELVRPGGVMTVMVYRGHPGGQEEAAAVERLLVDLDPHRWDHRTVDNQSAGTGPRLHIVRRRSPSEAGHDAEDAQCVPWC</sequence>
<protein>
    <submittedName>
        <fullName evidence="3">Bifunctional tRNA (Mnm(5)s(2)U34)-methyltransferase/FAD-dependent cmnm(5)s(2)U34 oxidoreductase</fullName>
    </submittedName>
</protein>
<reference evidence="3 4" key="1">
    <citation type="submission" date="2019-02" db="EMBL/GenBank/DDBJ databases">
        <title>Deep-cultivation of Planctomycetes and their phenomic and genomic characterization uncovers novel biology.</title>
        <authorList>
            <person name="Wiegand S."/>
            <person name="Jogler M."/>
            <person name="Boedeker C."/>
            <person name="Pinto D."/>
            <person name="Vollmers J."/>
            <person name="Rivas-Marin E."/>
            <person name="Kohn T."/>
            <person name="Peeters S.H."/>
            <person name="Heuer A."/>
            <person name="Rast P."/>
            <person name="Oberbeckmann S."/>
            <person name="Bunk B."/>
            <person name="Jeske O."/>
            <person name="Meyerdierks A."/>
            <person name="Storesund J.E."/>
            <person name="Kallscheuer N."/>
            <person name="Luecker S."/>
            <person name="Lage O.M."/>
            <person name="Pohl T."/>
            <person name="Merkel B.J."/>
            <person name="Hornburger P."/>
            <person name="Mueller R.-W."/>
            <person name="Bruemmer F."/>
            <person name="Labrenz M."/>
            <person name="Spormann A.M."/>
            <person name="Op den Camp H."/>
            <person name="Overmann J."/>
            <person name="Amann R."/>
            <person name="Jetten M.S.M."/>
            <person name="Mascher T."/>
            <person name="Medema M.H."/>
            <person name="Devos D.P."/>
            <person name="Kaster A.-K."/>
            <person name="Ovreas L."/>
            <person name="Rohde M."/>
            <person name="Galperin M.Y."/>
            <person name="Jogler C."/>
        </authorList>
    </citation>
    <scope>NUCLEOTIDE SEQUENCE [LARGE SCALE GENOMIC DNA]</scope>
    <source>
        <strain evidence="3 4">Mal4</strain>
    </source>
</reference>
<evidence type="ECO:0000313" key="3">
    <source>
        <dbReference type="EMBL" id="QDU36039.1"/>
    </source>
</evidence>
<name>A0A517Z0U9_9PLAN</name>
<dbReference type="KEGG" id="mri:Mal4_03220"/>
<evidence type="ECO:0000256" key="1">
    <source>
        <dbReference type="SAM" id="MobiDB-lite"/>
    </source>
</evidence>
<dbReference type="RefSeq" id="WP_197443989.1">
    <property type="nucleotide sequence ID" value="NZ_CP036275.1"/>
</dbReference>
<dbReference type="Pfam" id="PF01266">
    <property type="entry name" value="DAO"/>
    <property type="match status" value="1"/>
</dbReference>
<dbReference type="SUPFAM" id="SSF54373">
    <property type="entry name" value="FAD-linked reductases, C-terminal domain"/>
    <property type="match status" value="1"/>
</dbReference>
<dbReference type="CDD" id="cd02440">
    <property type="entry name" value="AdoMet_MTases"/>
    <property type="match status" value="1"/>
</dbReference>
<keyword evidence="3" id="KW-0808">Transferase</keyword>
<dbReference type="AlphaFoldDB" id="A0A517Z0U9"/>
<dbReference type="PANTHER" id="PTHR35276:SF1">
    <property type="entry name" value="TRNA (MNM(5)S(2)U34)-METHYLTRANSFERASE, CHLOROPLASTIC"/>
    <property type="match status" value="1"/>
</dbReference>
<dbReference type="PANTHER" id="PTHR35276">
    <property type="entry name" value="S-ADENOSYL-L-METHIONINE-DEPENDENT METHYLTRANSFERASES SUPERFAMILY PROTEIN"/>
    <property type="match status" value="1"/>
</dbReference>
<accession>A0A517Z0U9</accession>
<dbReference type="InterPro" id="IPR006076">
    <property type="entry name" value="FAD-dep_OxRdtase"/>
</dbReference>
<gene>
    <name evidence="3" type="ORF">Mal4_03220</name>
</gene>
<feature type="domain" description="FAD dependent oxidoreductase" evidence="2">
    <location>
        <begin position="8"/>
        <end position="334"/>
    </location>
</feature>
<dbReference type="Gene3D" id="3.30.9.10">
    <property type="entry name" value="D-Amino Acid Oxidase, subunit A, domain 2"/>
    <property type="match status" value="1"/>
</dbReference>
<dbReference type="Proteomes" id="UP000320496">
    <property type="component" value="Chromosome"/>
</dbReference>
<dbReference type="EMBL" id="CP036275">
    <property type="protein sequence ID" value="QDU36039.1"/>
    <property type="molecule type" value="Genomic_DNA"/>
</dbReference>
<dbReference type="SUPFAM" id="SSF53335">
    <property type="entry name" value="S-adenosyl-L-methionine-dependent methyltransferases"/>
    <property type="match status" value="1"/>
</dbReference>
<dbReference type="GO" id="GO:0032259">
    <property type="term" value="P:methylation"/>
    <property type="evidence" value="ECO:0007669"/>
    <property type="project" value="UniProtKB-KW"/>
</dbReference>
<dbReference type="GO" id="GO:0008168">
    <property type="term" value="F:methyltransferase activity"/>
    <property type="evidence" value="ECO:0007669"/>
    <property type="project" value="UniProtKB-KW"/>
</dbReference>
<proteinExistence type="predicted"/>
<dbReference type="Gene3D" id="3.40.50.150">
    <property type="entry name" value="Vaccinia Virus protein VP39"/>
    <property type="match status" value="1"/>
</dbReference>
<feature type="compositionally biased region" description="Basic and acidic residues" evidence="1">
    <location>
        <begin position="557"/>
        <end position="566"/>
    </location>
</feature>
<dbReference type="Gene3D" id="3.50.50.60">
    <property type="entry name" value="FAD/NAD(P)-binding domain"/>
    <property type="match status" value="1"/>
</dbReference>
<feature type="region of interest" description="Disordered" evidence="1">
    <location>
        <begin position="536"/>
        <end position="574"/>
    </location>
</feature>
<dbReference type="InterPro" id="IPR029063">
    <property type="entry name" value="SAM-dependent_MTases_sf"/>
</dbReference>
<dbReference type="SUPFAM" id="SSF51971">
    <property type="entry name" value="Nucleotide-binding domain"/>
    <property type="match status" value="1"/>
</dbReference>
<evidence type="ECO:0000259" key="2">
    <source>
        <dbReference type="Pfam" id="PF01266"/>
    </source>
</evidence>
<organism evidence="3 4">
    <name type="scientific">Maioricimonas rarisocia</name>
    <dbReference type="NCBI Taxonomy" id="2528026"/>
    <lineage>
        <taxon>Bacteria</taxon>
        <taxon>Pseudomonadati</taxon>
        <taxon>Planctomycetota</taxon>
        <taxon>Planctomycetia</taxon>
        <taxon>Planctomycetales</taxon>
        <taxon>Planctomycetaceae</taxon>
        <taxon>Maioricimonas</taxon>
    </lineage>
</organism>
<dbReference type="InterPro" id="IPR036188">
    <property type="entry name" value="FAD/NAD-bd_sf"/>
</dbReference>
<evidence type="ECO:0000313" key="4">
    <source>
        <dbReference type="Proteomes" id="UP000320496"/>
    </source>
</evidence>
<dbReference type="InterPro" id="IPR010719">
    <property type="entry name" value="MnmM_MeTrfase"/>
</dbReference>